<proteinExistence type="predicted"/>
<evidence type="ECO:0000313" key="2">
    <source>
        <dbReference type="Proteomes" id="UP000886998"/>
    </source>
</evidence>
<evidence type="ECO:0000313" key="1">
    <source>
        <dbReference type="EMBL" id="GFY61488.1"/>
    </source>
</evidence>
<dbReference type="Proteomes" id="UP000886998">
    <property type="component" value="Unassembled WGS sequence"/>
</dbReference>
<accession>A0A8X7CCB7</accession>
<gene>
    <name evidence="1" type="ORF">TNIN_210591</name>
</gene>
<keyword evidence="2" id="KW-1185">Reference proteome</keyword>
<dbReference type="AlphaFoldDB" id="A0A8X7CCB7"/>
<reference evidence="1" key="1">
    <citation type="submission" date="2020-08" db="EMBL/GenBank/DDBJ databases">
        <title>Multicomponent nature underlies the extraordinary mechanical properties of spider dragline silk.</title>
        <authorList>
            <person name="Kono N."/>
            <person name="Nakamura H."/>
            <person name="Mori M."/>
            <person name="Yoshida Y."/>
            <person name="Ohtoshi R."/>
            <person name="Malay A.D."/>
            <person name="Moran D.A.P."/>
            <person name="Tomita M."/>
            <person name="Numata K."/>
            <person name="Arakawa K."/>
        </authorList>
    </citation>
    <scope>NUCLEOTIDE SEQUENCE</scope>
</reference>
<protein>
    <submittedName>
        <fullName evidence="1">Uncharacterized protein</fullName>
    </submittedName>
</protein>
<name>A0A8X7CCB7_9ARAC</name>
<organism evidence="1 2">
    <name type="scientific">Trichonephila inaurata madagascariensis</name>
    <dbReference type="NCBI Taxonomy" id="2747483"/>
    <lineage>
        <taxon>Eukaryota</taxon>
        <taxon>Metazoa</taxon>
        <taxon>Ecdysozoa</taxon>
        <taxon>Arthropoda</taxon>
        <taxon>Chelicerata</taxon>
        <taxon>Arachnida</taxon>
        <taxon>Araneae</taxon>
        <taxon>Araneomorphae</taxon>
        <taxon>Entelegynae</taxon>
        <taxon>Araneoidea</taxon>
        <taxon>Nephilidae</taxon>
        <taxon>Trichonephila</taxon>
        <taxon>Trichonephila inaurata</taxon>
    </lineage>
</organism>
<dbReference type="EMBL" id="BMAV01013663">
    <property type="protein sequence ID" value="GFY61488.1"/>
    <property type="molecule type" value="Genomic_DNA"/>
</dbReference>
<sequence>MLSLGIKNLYFPVDTIYDNSLKVFGTGIFSGRVKNDRKLVLYKKGMTATMVNHKPNSTLLQAMSLTFSIPCVTMLPNHRQETARECGISEHYSLKKKQSQ</sequence>
<comment type="caution">
    <text evidence="1">The sequence shown here is derived from an EMBL/GenBank/DDBJ whole genome shotgun (WGS) entry which is preliminary data.</text>
</comment>